<evidence type="ECO:0000256" key="6">
    <source>
        <dbReference type="ARBA" id="ARBA00022438"/>
    </source>
</evidence>
<keyword evidence="12" id="KW-0472">Membrane</keyword>
<accession>A0A1M5ECB9</accession>
<dbReference type="PANTHER" id="PTHR11533:SF174">
    <property type="entry name" value="PUROMYCIN-SENSITIVE AMINOPEPTIDASE-RELATED"/>
    <property type="match status" value="1"/>
</dbReference>
<dbReference type="InterPro" id="IPR045357">
    <property type="entry name" value="Aminopeptidase_N-like_N"/>
</dbReference>
<dbReference type="GO" id="GO:0016285">
    <property type="term" value="F:alanyl aminopeptidase activity"/>
    <property type="evidence" value="ECO:0007669"/>
    <property type="project" value="UniProtKB-EC"/>
</dbReference>
<evidence type="ECO:0000256" key="10">
    <source>
        <dbReference type="ARBA" id="ARBA00022833"/>
    </source>
</evidence>
<dbReference type="OrthoDB" id="100605at2"/>
<evidence type="ECO:0000256" key="9">
    <source>
        <dbReference type="ARBA" id="ARBA00022801"/>
    </source>
</evidence>
<dbReference type="InterPro" id="IPR014782">
    <property type="entry name" value="Peptidase_M1_dom"/>
</dbReference>
<evidence type="ECO:0000256" key="11">
    <source>
        <dbReference type="ARBA" id="ARBA00023049"/>
    </source>
</evidence>
<dbReference type="GO" id="GO:0008270">
    <property type="term" value="F:zinc ion binding"/>
    <property type="evidence" value="ECO:0007669"/>
    <property type="project" value="InterPro"/>
</dbReference>
<keyword evidence="8" id="KW-0479">Metal-binding</keyword>
<comment type="cofactor">
    <cofactor evidence="2">
        <name>Zn(2+)</name>
        <dbReference type="ChEBI" id="CHEBI:29105"/>
    </cofactor>
</comment>
<dbReference type="SUPFAM" id="SSF63737">
    <property type="entry name" value="Leukotriene A4 hydrolase N-terminal domain"/>
    <property type="match status" value="1"/>
</dbReference>
<dbReference type="PRINTS" id="PR00756">
    <property type="entry name" value="ALADIPTASE"/>
</dbReference>
<dbReference type="InterPro" id="IPR050344">
    <property type="entry name" value="Peptidase_M1_aminopeptidases"/>
</dbReference>
<dbReference type="GO" id="GO:0006508">
    <property type="term" value="P:proteolysis"/>
    <property type="evidence" value="ECO:0007669"/>
    <property type="project" value="UniProtKB-KW"/>
</dbReference>
<evidence type="ECO:0000256" key="3">
    <source>
        <dbReference type="ARBA" id="ARBA00010136"/>
    </source>
</evidence>
<dbReference type="Pfam" id="PF17900">
    <property type="entry name" value="Peptidase_M1_N"/>
    <property type="match status" value="1"/>
</dbReference>
<dbReference type="GO" id="GO:0070006">
    <property type="term" value="F:metalloaminopeptidase activity"/>
    <property type="evidence" value="ECO:0007669"/>
    <property type="project" value="TreeGrafter"/>
</dbReference>
<proteinExistence type="inferred from homology"/>
<dbReference type="Gene3D" id="2.60.40.1730">
    <property type="entry name" value="tricorn interacting facor f3 domain"/>
    <property type="match status" value="1"/>
</dbReference>
<keyword evidence="9" id="KW-0378">Hydrolase</keyword>
<evidence type="ECO:0000256" key="7">
    <source>
        <dbReference type="ARBA" id="ARBA00022670"/>
    </source>
</evidence>
<evidence type="ECO:0000259" key="14">
    <source>
        <dbReference type="Pfam" id="PF17900"/>
    </source>
</evidence>
<comment type="catalytic activity">
    <reaction evidence="1">
        <text>Release of an N-terminal amino acid, Xaa-|-Yaa- from a peptide, amide or arylamide. Xaa is preferably Ala, but may be most amino acids including Pro (slow action). When a terminal hydrophobic residue is followed by a prolyl residue, the two may be released as an intact Xaa-Pro dipeptide.</text>
        <dbReference type="EC" id="3.4.11.2"/>
    </reaction>
</comment>
<dbReference type="EMBL" id="FQUX01000007">
    <property type="protein sequence ID" value="SHF76774.1"/>
    <property type="molecule type" value="Genomic_DNA"/>
</dbReference>
<feature type="domain" description="Peptidase M1 membrane alanine aminopeptidase" evidence="13">
    <location>
        <begin position="291"/>
        <end position="491"/>
    </location>
</feature>
<keyword evidence="6" id="KW-0031">Aminopeptidase</keyword>
<dbReference type="EC" id="3.4.11.2" evidence="4"/>
<reference evidence="16" key="1">
    <citation type="submission" date="2016-11" db="EMBL/GenBank/DDBJ databases">
        <authorList>
            <person name="Varghese N."/>
            <person name="Submissions S."/>
        </authorList>
    </citation>
    <scope>NUCLEOTIDE SEQUENCE [LARGE SCALE GENOMIC DNA]</scope>
    <source>
        <strain evidence="16">DSM 17539</strain>
    </source>
</reference>
<dbReference type="Proteomes" id="UP000184406">
    <property type="component" value="Unassembled WGS sequence"/>
</dbReference>
<dbReference type="GO" id="GO:0043171">
    <property type="term" value="P:peptide catabolic process"/>
    <property type="evidence" value="ECO:0007669"/>
    <property type="project" value="TreeGrafter"/>
</dbReference>
<evidence type="ECO:0000256" key="12">
    <source>
        <dbReference type="SAM" id="Phobius"/>
    </source>
</evidence>
<evidence type="ECO:0000256" key="8">
    <source>
        <dbReference type="ARBA" id="ARBA00022723"/>
    </source>
</evidence>
<dbReference type="GO" id="GO:0005615">
    <property type="term" value="C:extracellular space"/>
    <property type="evidence" value="ECO:0007669"/>
    <property type="project" value="TreeGrafter"/>
</dbReference>
<keyword evidence="12" id="KW-1133">Transmembrane helix</keyword>
<dbReference type="InterPro" id="IPR027268">
    <property type="entry name" value="Peptidase_M4/M1_CTD_sf"/>
</dbReference>
<keyword evidence="7" id="KW-0645">Protease</keyword>
<evidence type="ECO:0000256" key="2">
    <source>
        <dbReference type="ARBA" id="ARBA00001947"/>
    </source>
</evidence>
<evidence type="ECO:0000256" key="1">
    <source>
        <dbReference type="ARBA" id="ARBA00000098"/>
    </source>
</evidence>
<dbReference type="GO" id="GO:0016020">
    <property type="term" value="C:membrane"/>
    <property type="evidence" value="ECO:0007669"/>
    <property type="project" value="TreeGrafter"/>
</dbReference>
<dbReference type="InterPro" id="IPR042097">
    <property type="entry name" value="Aminopeptidase_N-like_N_sf"/>
</dbReference>
<keyword evidence="16" id="KW-1185">Reference proteome</keyword>
<evidence type="ECO:0000313" key="16">
    <source>
        <dbReference type="Proteomes" id="UP000184406"/>
    </source>
</evidence>
<evidence type="ECO:0000313" key="15">
    <source>
        <dbReference type="EMBL" id="SHF76774.1"/>
    </source>
</evidence>
<sequence length="586" mass="67062">MINLKNLLGKIYNLISEYESSKTLVVPGPKKTMTKMKYRKRNILRNLMLISFLAATCVSFADNYPKNPNIDIVHYTFDITLTDETDLIKATATLLVKFKTNGIKTLRLDLINKSDKLANKGMLVKQILSQGKALLYSHDSDVLLIDLPNIMANEELSITIEYEGIPNEGLKIGPNKYGDRTFFSDNWPNKARNWLPTVDHPYDKASCEFIVTAPLKYQVVSNGLKVEESILANGQRLTHWKQSVPIACWLYALGVAEFAVQYVDTFNGKSIQTWVYKQDRVNGFYDFAIPTKQALEFFSSYVGPFAYEKLANIQSNSVGGGMEAASAIFYGDKSVDGNRSIRWRNVVIHEIAHQWFGNAVTEYDWDDVWLSEGLTTYFTMRFIKHAYGEDAFKEELKKARATVFKLSHNNEDYRIVHDNLSDMKNVSSGLTYQKGAWITHMICNYVGEEAFQQGIRDYYQRYYNGNATTMDLRMALESASGKDLNPLFNQWLFQGGNIHLKGTWSYDSKNKLIDIELTQTQPEKFTFDMPLELAILTQDNNTINKEIIQLSKRKIKVSIPCESEPSNILLDPETKLLAQWDFTRKN</sequence>
<keyword evidence="10" id="KW-0862">Zinc</keyword>
<feature type="transmembrane region" description="Helical" evidence="12">
    <location>
        <begin position="43"/>
        <end position="61"/>
    </location>
</feature>
<organism evidence="15 16">
    <name type="scientific">Arenibacter palladensis</name>
    <dbReference type="NCBI Taxonomy" id="237373"/>
    <lineage>
        <taxon>Bacteria</taxon>
        <taxon>Pseudomonadati</taxon>
        <taxon>Bacteroidota</taxon>
        <taxon>Flavobacteriia</taxon>
        <taxon>Flavobacteriales</taxon>
        <taxon>Flavobacteriaceae</taxon>
        <taxon>Arenibacter</taxon>
    </lineage>
</organism>
<dbReference type="Pfam" id="PF01433">
    <property type="entry name" value="Peptidase_M1"/>
    <property type="match status" value="1"/>
</dbReference>
<dbReference type="Gene3D" id="1.10.390.10">
    <property type="entry name" value="Neutral Protease Domain 2"/>
    <property type="match status" value="1"/>
</dbReference>
<dbReference type="InterPro" id="IPR001930">
    <property type="entry name" value="Peptidase_M1"/>
</dbReference>
<keyword evidence="11" id="KW-0482">Metalloprotease</keyword>
<gene>
    <name evidence="15" type="ORF">SAMN03080594_10773</name>
</gene>
<feature type="domain" description="Aminopeptidase N-like N-terminal" evidence="14">
    <location>
        <begin position="74"/>
        <end position="248"/>
    </location>
</feature>
<keyword evidence="12" id="KW-0812">Transmembrane</keyword>
<comment type="similarity">
    <text evidence="3">Belongs to the peptidase M1 family.</text>
</comment>
<dbReference type="PANTHER" id="PTHR11533">
    <property type="entry name" value="PROTEASE M1 ZINC METALLOPROTEASE"/>
    <property type="match status" value="1"/>
</dbReference>
<evidence type="ECO:0000259" key="13">
    <source>
        <dbReference type="Pfam" id="PF01433"/>
    </source>
</evidence>
<name>A0A1M5ECB9_9FLAO</name>
<evidence type="ECO:0000256" key="5">
    <source>
        <dbReference type="ARBA" id="ARBA00015611"/>
    </source>
</evidence>
<dbReference type="AlphaFoldDB" id="A0A1M5ECB9"/>
<evidence type="ECO:0000256" key="4">
    <source>
        <dbReference type="ARBA" id="ARBA00012564"/>
    </source>
</evidence>
<dbReference type="GO" id="GO:0042277">
    <property type="term" value="F:peptide binding"/>
    <property type="evidence" value="ECO:0007669"/>
    <property type="project" value="TreeGrafter"/>
</dbReference>
<dbReference type="GO" id="GO:0005737">
    <property type="term" value="C:cytoplasm"/>
    <property type="evidence" value="ECO:0007669"/>
    <property type="project" value="TreeGrafter"/>
</dbReference>
<dbReference type="SUPFAM" id="SSF55486">
    <property type="entry name" value="Metalloproteases ('zincins'), catalytic domain"/>
    <property type="match status" value="1"/>
</dbReference>
<protein>
    <recommendedName>
        <fullName evidence="5">Aminopeptidase N</fullName>
        <ecNumber evidence="4">3.4.11.2</ecNumber>
    </recommendedName>
</protein>
<dbReference type="CDD" id="cd09603">
    <property type="entry name" value="M1_APN_like"/>
    <property type="match status" value="1"/>
</dbReference>